<evidence type="ECO:0000313" key="1">
    <source>
        <dbReference type="EMBL" id="KAH9425823.1"/>
    </source>
</evidence>
<dbReference type="EMBL" id="NJHN03000017">
    <property type="protein sequence ID" value="KAH9425823.1"/>
    <property type="molecule type" value="Genomic_DNA"/>
</dbReference>
<organism evidence="1 2">
    <name type="scientific">Dermatophagoides pteronyssinus</name>
    <name type="common">European house dust mite</name>
    <dbReference type="NCBI Taxonomy" id="6956"/>
    <lineage>
        <taxon>Eukaryota</taxon>
        <taxon>Metazoa</taxon>
        <taxon>Ecdysozoa</taxon>
        <taxon>Arthropoda</taxon>
        <taxon>Chelicerata</taxon>
        <taxon>Arachnida</taxon>
        <taxon>Acari</taxon>
        <taxon>Acariformes</taxon>
        <taxon>Sarcoptiformes</taxon>
        <taxon>Astigmata</taxon>
        <taxon>Psoroptidia</taxon>
        <taxon>Analgoidea</taxon>
        <taxon>Pyroglyphidae</taxon>
        <taxon>Dermatophagoidinae</taxon>
        <taxon>Dermatophagoides</taxon>
    </lineage>
</organism>
<dbReference type="Proteomes" id="UP000887458">
    <property type="component" value="Unassembled WGS sequence"/>
</dbReference>
<reference evidence="1 2" key="2">
    <citation type="journal article" date="2022" name="Mol. Biol. Evol.">
        <title>Comparative Genomics Reveals Insights into the Divergent Evolution of Astigmatic Mites and Household Pest Adaptations.</title>
        <authorList>
            <person name="Xiong Q."/>
            <person name="Wan A.T."/>
            <person name="Liu X."/>
            <person name="Fung C.S."/>
            <person name="Xiao X."/>
            <person name="Malainual N."/>
            <person name="Hou J."/>
            <person name="Wang L."/>
            <person name="Wang M."/>
            <person name="Yang K.Y."/>
            <person name="Cui Y."/>
            <person name="Leung E.L."/>
            <person name="Nong W."/>
            <person name="Shin S.K."/>
            <person name="Au S.W."/>
            <person name="Jeong K.Y."/>
            <person name="Chew F.T."/>
            <person name="Hui J.H."/>
            <person name="Leung T.F."/>
            <person name="Tungtrongchitr A."/>
            <person name="Zhong N."/>
            <person name="Liu Z."/>
            <person name="Tsui S.K."/>
        </authorList>
    </citation>
    <scope>NUCLEOTIDE SEQUENCE [LARGE SCALE GENOMIC DNA]</scope>
    <source>
        <strain evidence="1">Derp</strain>
    </source>
</reference>
<keyword evidence="2" id="KW-1185">Reference proteome</keyword>
<comment type="caution">
    <text evidence="1">The sequence shown here is derived from an EMBL/GenBank/DDBJ whole genome shotgun (WGS) entry which is preliminary data.</text>
</comment>
<reference evidence="1 2" key="1">
    <citation type="journal article" date="2018" name="J. Allergy Clin. Immunol.">
        <title>High-quality assembly of Dermatophagoides pteronyssinus genome and transcriptome reveals a wide range of novel allergens.</title>
        <authorList>
            <person name="Liu X.Y."/>
            <person name="Yang K.Y."/>
            <person name="Wang M.Q."/>
            <person name="Kwok J.S."/>
            <person name="Zeng X."/>
            <person name="Yang Z."/>
            <person name="Xiao X.J."/>
            <person name="Lau C.P."/>
            <person name="Li Y."/>
            <person name="Huang Z.M."/>
            <person name="Ba J.G."/>
            <person name="Yim A.K."/>
            <person name="Ouyang C.Y."/>
            <person name="Ngai S.M."/>
            <person name="Chan T.F."/>
            <person name="Leung E.L."/>
            <person name="Liu L."/>
            <person name="Liu Z.G."/>
            <person name="Tsui S.K."/>
        </authorList>
    </citation>
    <scope>NUCLEOTIDE SEQUENCE [LARGE SCALE GENOMIC DNA]</scope>
    <source>
        <strain evidence="1">Derp</strain>
    </source>
</reference>
<proteinExistence type="predicted"/>
<protein>
    <submittedName>
        <fullName evidence="1">Uncharacterized protein</fullName>
    </submittedName>
</protein>
<evidence type="ECO:0000313" key="2">
    <source>
        <dbReference type="Proteomes" id="UP000887458"/>
    </source>
</evidence>
<name>A0ABQ8JTU2_DERPT</name>
<gene>
    <name evidence="1" type="ORF">DERP_005042</name>
</gene>
<sequence>MNSPEAKITHHHHYHLFLRKKRFAFPLYKEKKQNAIMMRYTLLMPESCERISRSNCLENGKQLSGEKKTPTTTTTIEY</sequence>
<accession>A0ABQ8JTU2</accession>